<feature type="transmembrane region" description="Helical" evidence="9">
    <location>
        <begin position="371"/>
        <end position="388"/>
    </location>
</feature>
<dbReference type="AlphaFoldDB" id="A0A2P5EXJ5"/>
<feature type="domain" description="P-type ATPase A" evidence="10">
    <location>
        <begin position="258"/>
        <end position="349"/>
    </location>
</feature>
<dbReference type="SUPFAM" id="SSF81653">
    <property type="entry name" value="Calcium ATPase, transduction domain A"/>
    <property type="match status" value="1"/>
</dbReference>
<organism evidence="12 13">
    <name type="scientific">Trema orientale</name>
    <name type="common">Charcoal tree</name>
    <name type="synonym">Celtis orientalis</name>
    <dbReference type="NCBI Taxonomy" id="63057"/>
    <lineage>
        <taxon>Eukaryota</taxon>
        <taxon>Viridiplantae</taxon>
        <taxon>Streptophyta</taxon>
        <taxon>Embryophyta</taxon>
        <taxon>Tracheophyta</taxon>
        <taxon>Spermatophyta</taxon>
        <taxon>Magnoliopsida</taxon>
        <taxon>eudicotyledons</taxon>
        <taxon>Gunneridae</taxon>
        <taxon>Pentapetalae</taxon>
        <taxon>rosids</taxon>
        <taxon>fabids</taxon>
        <taxon>Rosales</taxon>
        <taxon>Cannabaceae</taxon>
        <taxon>Trema</taxon>
    </lineage>
</organism>
<dbReference type="Pfam" id="PF00702">
    <property type="entry name" value="Hydrolase"/>
    <property type="match status" value="1"/>
</dbReference>
<evidence type="ECO:0000259" key="11">
    <source>
        <dbReference type="Pfam" id="PF00689"/>
    </source>
</evidence>
<dbReference type="InterPro" id="IPR023298">
    <property type="entry name" value="ATPase_P-typ_TM_dom_sf"/>
</dbReference>
<evidence type="ECO:0000256" key="4">
    <source>
        <dbReference type="ARBA" id="ARBA00022837"/>
    </source>
</evidence>
<dbReference type="InterPro" id="IPR023299">
    <property type="entry name" value="ATPase_P-typ_cyto_dom_N"/>
</dbReference>
<reference evidence="13" key="1">
    <citation type="submission" date="2016-06" db="EMBL/GenBank/DDBJ databases">
        <title>Parallel loss of symbiosis genes in relatives of nitrogen-fixing non-legume Parasponia.</title>
        <authorList>
            <person name="Van Velzen R."/>
            <person name="Holmer R."/>
            <person name="Bu F."/>
            <person name="Rutten L."/>
            <person name="Van Zeijl A."/>
            <person name="Liu W."/>
            <person name="Santuari L."/>
            <person name="Cao Q."/>
            <person name="Sharma T."/>
            <person name="Shen D."/>
            <person name="Roswanjaya Y."/>
            <person name="Wardhani T."/>
            <person name="Kalhor M.S."/>
            <person name="Jansen J."/>
            <person name="Van den Hoogen J."/>
            <person name="Gungor B."/>
            <person name="Hartog M."/>
            <person name="Hontelez J."/>
            <person name="Verver J."/>
            <person name="Yang W.-C."/>
            <person name="Schijlen E."/>
            <person name="Repin R."/>
            <person name="Schilthuizen M."/>
            <person name="Schranz E."/>
            <person name="Heidstra R."/>
            <person name="Miyata K."/>
            <person name="Fedorova E."/>
            <person name="Kohlen W."/>
            <person name="Bisseling T."/>
            <person name="Smit S."/>
            <person name="Geurts R."/>
        </authorList>
    </citation>
    <scope>NUCLEOTIDE SEQUENCE [LARGE SCALE GENOMIC DNA]</scope>
    <source>
        <strain evidence="13">cv. RG33-2</strain>
    </source>
</reference>
<dbReference type="InterPro" id="IPR036412">
    <property type="entry name" value="HAD-like_sf"/>
</dbReference>
<dbReference type="GO" id="GO:0005388">
    <property type="term" value="F:P-type calcium transporter activity"/>
    <property type="evidence" value="ECO:0007669"/>
    <property type="project" value="TreeGrafter"/>
</dbReference>
<name>A0A2P5EXJ5_TREOI</name>
<evidence type="ECO:0000256" key="3">
    <source>
        <dbReference type="ARBA" id="ARBA00022723"/>
    </source>
</evidence>
<dbReference type="InterPro" id="IPR006068">
    <property type="entry name" value="ATPase_P-typ_cation-transptr_C"/>
</dbReference>
<sequence length="1025" mass="113860">MDKDVESQEVQAVPVPPDHLASSDHKTPRSRWRCLKLMLHARRRLVLISVANRNTKIQGSLALTTPPHTTDSEVAIIATPEVTLDVYSHVDGAPQDVVVSAENDNQHGASNIHLQFEYINTIIKEKDLASLCEFGGAQVFAEALGTDLEKGIPEDDQHCCCRRIARETSNLQAPSKPFITFLRLLRSSNNYIVFLLLLSAFLSIGFGIKEEGLRTGWCEGVIILNAVVILLAFPLFRDLLNELLQLQEKQKLMEENEMEVDVIRGGTEKKIFNSDILLGDVVCLKRGYHIPADGLFVSDDFLELDDGSKAVVNASNPFLFYGAEVINGEGRMLVTSEGENTVWAEMMNSVCHFKRTPFEAQLDRINTWKQIVGLIISIFIIVVLFLRFELTKQQVKSGIPDIKGKPNVINEFKNVIKRIVVKPNGKISNLTTTLTMLLVGVVEGLPFCITLAIAYWSRTGMTFARELSACVTMASVTAVCTDRTGGLTLEPLEVDKFLIGEDEVTEELVIASHVREAIRDGISTTLLLPQALRSATDEPLLSWALFMFQTKLEALRLSCAPILHIKELVDEEGRGLLMRKNNGDIDIMCFHCTGPATKILPKCSSYFNNEGTLNYIDEQKRLLFQQIVQQMQSRNLKVIAFAYKQTAVPTIEETDLTLLGLVSLKMSIKADIKESIEAYKSAGVRIILVSGEDLETLVPIAHQFGILQENPNGQEVITGQDFRNLTDEERMKMVSGVSVMGNSLPSDKHLLVNSLRKNGDSVAVIGIGTNDVPALKAADVGLAMGSWSTNVARASADIIMWDTNISILLPVLRYGRCIRNNIQKYIQLELTMLVSGLLIASITVACTGNMPITTIQSSWVNMVVPMLGGLALLTEPPSEKLMEPPSQRNESVITKAMWKDIISHAIYQAAILVLFQFKGQAILGINHKAHKTIIFNSFVLCQLFNHFNVKELVVKNNVRATFWVAFGVTLVLQLIFIEIAHLLAGNSRLNWAQWCICILIGMVPTAMDWAEKFVFKFIKGIIDLE</sequence>
<dbReference type="SUPFAM" id="SSF81665">
    <property type="entry name" value="Calcium ATPase, transmembrane domain M"/>
    <property type="match status" value="1"/>
</dbReference>
<keyword evidence="13" id="KW-1185">Reference proteome</keyword>
<dbReference type="InterPro" id="IPR059000">
    <property type="entry name" value="ATPase_P-type_domA"/>
</dbReference>
<dbReference type="Gene3D" id="1.20.1110.10">
    <property type="entry name" value="Calcium-transporting ATPase, transmembrane domain"/>
    <property type="match status" value="2"/>
</dbReference>
<evidence type="ECO:0000256" key="6">
    <source>
        <dbReference type="ARBA" id="ARBA00022989"/>
    </source>
</evidence>
<feature type="transmembrane region" description="Helical" evidence="9">
    <location>
        <begin position="191"/>
        <end position="208"/>
    </location>
</feature>
<evidence type="ECO:0000256" key="7">
    <source>
        <dbReference type="ARBA" id="ARBA00023136"/>
    </source>
</evidence>
<dbReference type="InterPro" id="IPR023214">
    <property type="entry name" value="HAD_sf"/>
</dbReference>
<protein>
    <submittedName>
        <fullName evidence="12">P-type ATPase</fullName>
    </submittedName>
</protein>
<feature type="region of interest" description="Disordered" evidence="8">
    <location>
        <begin position="1"/>
        <end position="27"/>
    </location>
</feature>
<dbReference type="EMBL" id="JXTC01000085">
    <property type="protein sequence ID" value="PON90256.1"/>
    <property type="molecule type" value="Genomic_DNA"/>
</dbReference>
<evidence type="ECO:0000256" key="8">
    <source>
        <dbReference type="SAM" id="MobiDB-lite"/>
    </source>
</evidence>
<dbReference type="GO" id="GO:0046872">
    <property type="term" value="F:metal ion binding"/>
    <property type="evidence" value="ECO:0007669"/>
    <property type="project" value="UniProtKB-KW"/>
</dbReference>
<dbReference type="InterPro" id="IPR001757">
    <property type="entry name" value="P_typ_ATPase"/>
</dbReference>
<dbReference type="SUPFAM" id="SSF56784">
    <property type="entry name" value="HAD-like"/>
    <property type="match status" value="1"/>
</dbReference>
<evidence type="ECO:0000256" key="9">
    <source>
        <dbReference type="SAM" id="Phobius"/>
    </source>
</evidence>
<evidence type="ECO:0000259" key="10">
    <source>
        <dbReference type="Pfam" id="PF00122"/>
    </source>
</evidence>
<feature type="domain" description="Cation-transporting P-type ATPase C-terminal" evidence="11">
    <location>
        <begin position="850"/>
        <end position="1013"/>
    </location>
</feature>
<feature type="transmembrane region" description="Helical" evidence="9">
    <location>
        <begin position="960"/>
        <end position="985"/>
    </location>
</feature>
<dbReference type="InterPro" id="IPR008250">
    <property type="entry name" value="ATPase_P-typ_transduc_dom_A_sf"/>
</dbReference>
<evidence type="ECO:0000313" key="12">
    <source>
        <dbReference type="EMBL" id="PON90256.1"/>
    </source>
</evidence>
<keyword evidence="4" id="KW-0106">Calcium</keyword>
<dbReference type="Pfam" id="PF00122">
    <property type="entry name" value="E1-E2_ATPase"/>
    <property type="match status" value="1"/>
</dbReference>
<gene>
    <name evidence="12" type="ORF">TorRG33x02_139060</name>
</gene>
<dbReference type="InParanoid" id="A0A2P5EXJ5"/>
<dbReference type="PANTHER" id="PTHR24093">
    <property type="entry name" value="CATION TRANSPORTING ATPASE"/>
    <property type="match status" value="1"/>
</dbReference>
<dbReference type="PRINTS" id="PR00119">
    <property type="entry name" value="CATATPASE"/>
</dbReference>
<evidence type="ECO:0000256" key="2">
    <source>
        <dbReference type="ARBA" id="ARBA00022692"/>
    </source>
</evidence>
<dbReference type="Pfam" id="PF00689">
    <property type="entry name" value="Cation_ATPase_C"/>
    <property type="match status" value="1"/>
</dbReference>
<dbReference type="PANTHER" id="PTHR24093:SF470">
    <property type="entry name" value="CALCIUM-TRANSPORTING ATPASE 12, PLASMA MEMBRANE-TYPE-LIKE"/>
    <property type="match status" value="1"/>
</dbReference>
<dbReference type="NCBIfam" id="TIGR01494">
    <property type="entry name" value="ATPase_P-type"/>
    <property type="match status" value="1"/>
</dbReference>
<feature type="transmembrane region" description="Helical" evidence="9">
    <location>
        <begin position="991"/>
        <end position="1010"/>
    </location>
</feature>
<accession>A0A2P5EXJ5</accession>
<dbReference type="Proteomes" id="UP000237000">
    <property type="component" value="Unassembled WGS sequence"/>
</dbReference>
<keyword evidence="2 9" id="KW-0812">Transmembrane</keyword>
<feature type="transmembrane region" description="Helical" evidence="9">
    <location>
        <begin position="830"/>
        <end position="852"/>
    </location>
</feature>
<feature type="transmembrane region" description="Helical" evidence="9">
    <location>
        <begin position="220"/>
        <end position="240"/>
    </location>
</feature>
<keyword evidence="7 9" id="KW-0472">Membrane</keyword>
<evidence type="ECO:0000256" key="1">
    <source>
        <dbReference type="ARBA" id="ARBA00004370"/>
    </source>
</evidence>
<dbReference type="Gene3D" id="3.40.1110.10">
    <property type="entry name" value="Calcium-transporting ATPase, cytoplasmic domain N"/>
    <property type="match status" value="1"/>
</dbReference>
<comment type="caution">
    <text evidence="12">The sequence shown here is derived from an EMBL/GenBank/DDBJ whole genome shotgun (WGS) entry which is preliminary data.</text>
</comment>
<keyword evidence="5" id="KW-0460">Magnesium</keyword>
<evidence type="ECO:0000313" key="13">
    <source>
        <dbReference type="Proteomes" id="UP000237000"/>
    </source>
</evidence>
<comment type="subcellular location">
    <subcellularLocation>
        <location evidence="1">Membrane</location>
    </subcellularLocation>
</comment>
<dbReference type="GO" id="GO:0005886">
    <property type="term" value="C:plasma membrane"/>
    <property type="evidence" value="ECO:0007669"/>
    <property type="project" value="TreeGrafter"/>
</dbReference>
<keyword evidence="3" id="KW-0479">Metal-binding</keyword>
<dbReference type="Gene3D" id="3.40.50.1000">
    <property type="entry name" value="HAD superfamily/HAD-like"/>
    <property type="match status" value="1"/>
</dbReference>
<dbReference type="GO" id="GO:0005524">
    <property type="term" value="F:ATP binding"/>
    <property type="evidence" value="ECO:0007669"/>
    <property type="project" value="InterPro"/>
</dbReference>
<evidence type="ECO:0000256" key="5">
    <source>
        <dbReference type="ARBA" id="ARBA00022842"/>
    </source>
</evidence>
<dbReference type="GO" id="GO:0016887">
    <property type="term" value="F:ATP hydrolysis activity"/>
    <property type="evidence" value="ECO:0007669"/>
    <property type="project" value="InterPro"/>
</dbReference>
<dbReference type="STRING" id="63057.A0A2P5EXJ5"/>
<dbReference type="OrthoDB" id="116380at2759"/>
<dbReference type="PRINTS" id="PR00120">
    <property type="entry name" value="HATPASE"/>
</dbReference>
<keyword evidence="6 9" id="KW-1133">Transmembrane helix</keyword>
<feature type="transmembrane region" description="Helical" evidence="9">
    <location>
        <begin position="434"/>
        <end position="456"/>
    </location>
</feature>
<proteinExistence type="predicted"/>